<comment type="caution">
    <text evidence="2">The sequence shown here is derived from an EMBL/GenBank/DDBJ whole genome shotgun (WGS) entry which is preliminary data.</text>
</comment>
<feature type="region of interest" description="Disordered" evidence="1">
    <location>
        <begin position="1"/>
        <end position="28"/>
    </location>
</feature>
<sequence length="218" mass="22617">MQVYLAQEPRQPRKKSGDNGKKTSPLISLLEAAGPPSDLSVVGPTLCDVPPVSNITIVPYTPVPYGERKGFPRLEGHGELEQGLMTAMGTGLEMPVGQQSLLDAFFVDEEGYHVVTNAQAIPVSVRDSGSGGAASSLGSSDGGSASLLNSAWRSARRALGRAPGATQPFEGGASPPTRSPGGRLESQNGHGHEPGWDDTMEDVAGLDMEDVGVASCVH</sequence>
<dbReference type="Proteomes" id="UP001527925">
    <property type="component" value="Unassembled WGS sequence"/>
</dbReference>
<evidence type="ECO:0000256" key="1">
    <source>
        <dbReference type="SAM" id="MobiDB-lite"/>
    </source>
</evidence>
<keyword evidence="3" id="KW-1185">Reference proteome</keyword>
<accession>A0ABR4N5U1</accession>
<dbReference type="EMBL" id="JADGIZ020000029">
    <property type="protein sequence ID" value="KAL2914882.1"/>
    <property type="molecule type" value="Genomic_DNA"/>
</dbReference>
<organism evidence="2 3">
    <name type="scientific">Polyrhizophydium stewartii</name>
    <dbReference type="NCBI Taxonomy" id="2732419"/>
    <lineage>
        <taxon>Eukaryota</taxon>
        <taxon>Fungi</taxon>
        <taxon>Fungi incertae sedis</taxon>
        <taxon>Chytridiomycota</taxon>
        <taxon>Chytridiomycota incertae sedis</taxon>
        <taxon>Chytridiomycetes</taxon>
        <taxon>Rhizophydiales</taxon>
        <taxon>Rhizophydiales incertae sedis</taxon>
        <taxon>Polyrhizophydium</taxon>
    </lineage>
</organism>
<evidence type="ECO:0000313" key="2">
    <source>
        <dbReference type="EMBL" id="KAL2914882.1"/>
    </source>
</evidence>
<gene>
    <name evidence="2" type="primary">BCAS3_2</name>
    <name evidence="2" type="ORF">HK105_205624</name>
</gene>
<proteinExistence type="predicted"/>
<protein>
    <submittedName>
        <fullName evidence="2">Breast carcinoma amplified sequence 3</fullName>
    </submittedName>
</protein>
<name>A0ABR4N5U1_9FUNG</name>
<feature type="region of interest" description="Disordered" evidence="1">
    <location>
        <begin position="158"/>
        <end position="200"/>
    </location>
</feature>
<feature type="compositionally biased region" description="Low complexity" evidence="1">
    <location>
        <begin position="133"/>
        <end position="144"/>
    </location>
</feature>
<feature type="region of interest" description="Disordered" evidence="1">
    <location>
        <begin position="124"/>
        <end position="144"/>
    </location>
</feature>
<evidence type="ECO:0000313" key="3">
    <source>
        <dbReference type="Proteomes" id="UP001527925"/>
    </source>
</evidence>
<reference evidence="2 3" key="1">
    <citation type="submission" date="2023-09" db="EMBL/GenBank/DDBJ databases">
        <title>Pangenome analysis of Batrachochytrium dendrobatidis and related Chytrids.</title>
        <authorList>
            <person name="Yacoub M.N."/>
            <person name="Stajich J.E."/>
            <person name="James T.Y."/>
        </authorList>
    </citation>
    <scope>NUCLEOTIDE SEQUENCE [LARGE SCALE GENOMIC DNA]</scope>
    <source>
        <strain evidence="2 3">JEL0888</strain>
    </source>
</reference>